<protein>
    <recommendedName>
        <fullName evidence="6">CCHC-type domain-containing protein</fullName>
    </recommendedName>
</protein>
<keyword evidence="5" id="KW-1185">Reference proteome</keyword>
<dbReference type="InterPro" id="IPR025836">
    <property type="entry name" value="Zn_knuckle_CX2CX4HX4C"/>
</dbReference>
<dbReference type="InterPro" id="IPR040256">
    <property type="entry name" value="At4g02000-like"/>
</dbReference>
<accession>A0ABD2ZDZ7</accession>
<evidence type="ECO:0000256" key="1">
    <source>
        <dbReference type="SAM" id="Phobius"/>
    </source>
</evidence>
<dbReference type="InterPro" id="IPR025558">
    <property type="entry name" value="DUF4283"/>
</dbReference>
<dbReference type="Proteomes" id="UP001630127">
    <property type="component" value="Unassembled WGS sequence"/>
</dbReference>
<comment type="caution">
    <text evidence="4">The sequence shown here is derived from an EMBL/GenBank/DDBJ whole genome shotgun (WGS) entry which is preliminary data.</text>
</comment>
<proteinExistence type="predicted"/>
<feature type="transmembrane region" description="Helical" evidence="1">
    <location>
        <begin position="390"/>
        <end position="408"/>
    </location>
</feature>
<reference evidence="4 5" key="1">
    <citation type="submission" date="2024-11" db="EMBL/GenBank/DDBJ databases">
        <title>A near-complete genome assembly of Cinchona calisaya.</title>
        <authorList>
            <person name="Lian D.C."/>
            <person name="Zhao X.W."/>
            <person name="Wei L."/>
        </authorList>
    </citation>
    <scope>NUCLEOTIDE SEQUENCE [LARGE SCALE GENOMIC DNA]</scope>
    <source>
        <tissue evidence="4">Nenye</tissue>
    </source>
</reference>
<gene>
    <name evidence="4" type="ORF">ACH5RR_020283</name>
</gene>
<dbReference type="EMBL" id="JBJUIK010000009">
    <property type="protein sequence ID" value="KAL3517694.1"/>
    <property type="molecule type" value="Genomic_DNA"/>
</dbReference>
<keyword evidence="1" id="KW-0812">Transmembrane</keyword>
<evidence type="ECO:0000259" key="3">
    <source>
        <dbReference type="Pfam" id="PF14392"/>
    </source>
</evidence>
<evidence type="ECO:0008006" key="6">
    <source>
        <dbReference type="Google" id="ProtNLM"/>
    </source>
</evidence>
<sequence>MDKEKFTPTHTAIINLEPDKDITPRVVNSCLIGKIILDRPLDIYEVKCIASLQWKCKEDFTVSYVDRNTFMFSFQDKEDWSKILINVPWNIKGGLLILSPFTSGKIPEELQFSFSPFWVQVHGLPLNYLTKENGLKIAQVLGKFSFLDGKKGFDGMVLCRKFLRIRVVLDVRKPLLCGFWVSRTELSDIWIEFKYEKLGVFCYKCGRIGNNYRACKFPAGKAKFGPWLQAEPLADFLGVSSSSSSASAGGRGGATVVELEKETNPCTTLITVSKPDPRLLIHSSPSSEAEIYQEVEHKQIYQESYGDSSISLRLRNLLQRLIINSVDSLAMVANCAMICCRVGNANAYNWRLFMVMVAYLSYLVLKLIRITQRSWLLKASNRCQPPKQEHNLRALMEILILVVFFAMLKSM</sequence>
<name>A0ABD2ZDZ7_9GENT</name>
<dbReference type="PANTHER" id="PTHR31286:SF178">
    <property type="entry name" value="DUF4283 DOMAIN-CONTAINING PROTEIN"/>
    <property type="match status" value="1"/>
</dbReference>
<feature type="domain" description="DUF4283" evidence="2">
    <location>
        <begin position="28"/>
        <end position="108"/>
    </location>
</feature>
<evidence type="ECO:0000259" key="2">
    <source>
        <dbReference type="Pfam" id="PF14111"/>
    </source>
</evidence>
<dbReference type="PANTHER" id="PTHR31286">
    <property type="entry name" value="GLYCINE-RICH CELL WALL STRUCTURAL PROTEIN 1.8-LIKE"/>
    <property type="match status" value="1"/>
</dbReference>
<dbReference type="Pfam" id="PF14392">
    <property type="entry name" value="zf-CCHC_4"/>
    <property type="match status" value="1"/>
</dbReference>
<dbReference type="AlphaFoldDB" id="A0ABD2ZDZ7"/>
<keyword evidence="1" id="KW-1133">Transmembrane helix</keyword>
<keyword evidence="1" id="KW-0472">Membrane</keyword>
<organism evidence="4 5">
    <name type="scientific">Cinchona calisaya</name>
    <dbReference type="NCBI Taxonomy" id="153742"/>
    <lineage>
        <taxon>Eukaryota</taxon>
        <taxon>Viridiplantae</taxon>
        <taxon>Streptophyta</taxon>
        <taxon>Embryophyta</taxon>
        <taxon>Tracheophyta</taxon>
        <taxon>Spermatophyta</taxon>
        <taxon>Magnoliopsida</taxon>
        <taxon>eudicotyledons</taxon>
        <taxon>Gunneridae</taxon>
        <taxon>Pentapetalae</taxon>
        <taxon>asterids</taxon>
        <taxon>lamiids</taxon>
        <taxon>Gentianales</taxon>
        <taxon>Rubiaceae</taxon>
        <taxon>Cinchonoideae</taxon>
        <taxon>Cinchoneae</taxon>
        <taxon>Cinchona</taxon>
    </lineage>
</organism>
<feature type="transmembrane region" description="Helical" evidence="1">
    <location>
        <begin position="350"/>
        <end position="369"/>
    </location>
</feature>
<dbReference type="Pfam" id="PF14111">
    <property type="entry name" value="DUF4283"/>
    <property type="match status" value="1"/>
</dbReference>
<evidence type="ECO:0000313" key="5">
    <source>
        <dbReference type="Proteomes" id="UP001630127"/>
    </source>
</evidence>
<evidence type="ECO:0000313" key="4">
    <source>
        <dbReference type="EMBL" id="KAL3517694.1"/>
    </source>
</evidence>
<feature type="domain" description="Zinc knuckle CX2CX4HX4C" evidence="3">
    <location>
        <begin position="169"/>
        <end position="216"/>
    </location>
</feature>